<keyword evidence="3 8" id="KW-0808">Transferase</keyword>
<proteinExistence type="predicted"/>
<reference evidence="9" key="1">
    <citation type="submission" date="2017-09" db="EMBL/GenBank/DDBJ databases">
        <title>Depth-based differentiation of microbial function through sediment-hosted aquifers and enrichment of novel symbionts in the deep terrestrial subsurface.</title>
        <authorList>
            <person name="Probst A.J."/>
            <person name="Ladd B."/>
            <person name="Jarett J.K."/>
            <person name="Geller-Mcgrath D.E."/>
            <person name="Sieber C.M.K."/>
            <person name="Emerson J.B."/>
            <person name="Anantharaman K."/>
            <person name="Thomas B.C."/>
            <person name="Malmstrom R."/>
            <person name="Stieglmeier M."/>
            <person name="Klingl A."/>
            <person name="Woyke T."/>
            <person name="Ryan C.M."/>
            <person name="Banfield J.F."/>
        </authorList>
    </citation>
    <scope>NUCLEOTIDE SEQUENCE [LARGE SCALE GENOMIC DNA]</scope>
</reference>
<dbReference type="AlphaFoldDB" id="A0A2M7U051"/>
<keyword evidence="4" id="KW-0227">DNA damage</keyword>
<organism evidence="8 9">
    <name type="scientific">Candidatus Roizmanbacteria bacterium CG_4_10_14_0_2_um_filter_39_13</name>
    <dbReference type="NCBI Taxonomy" id="1974825"/>
    <lineage>
        <taxon>Bacteria</taxon>
        <taxon>Candidatus Roizmaniibacteriota</taxon>
    </lineage>
</organism>
<dbReference type="PROSITE" id="PS00374">
    <property type="entry name" value="MGMT"/>
    <property type="match status" value="1"/>
</dbReference>
<dbReference type="InterPro" id="IPR014048">
    <property type="entry name" value="MethylDNA_cys_MeTrfase_DNA-bd"/>
</dbReference>
<keyword evidence="2 8" id="KW-0489">Methyltransferase</keyword>
<dbReference type="CDD" id="cd06445">
    <property type="entry name" value="ATase"/>
    <property type="match status" value="1"/>
</dbReference>
<feature type="domain" description="Methylated-DNA-[protein]-cysteine S-methyltransferase DNA binding" evidence="7">
    <location>
        <begin position="4"/>
        <end position="83"/>
    </location>
</feature>
<dbReference type="InterPro" id="IPR052520">
    <property type="entry name" value="ATL_DNA_repair"/>
</dbReference>
<dbReference type="Proteomes" id="UP000228503">
    <property type="component" value="Unassembled WGS sequence"/>
</dbReference>
<accession>A0A2M7U051</accession>
<evidence type="ECO:0000259" key="7">
    <source>
        <dbReference type="Pfam" id="PF01035"/>
    </source>
</evidence>
<dbReference type="GO" id="GO:0032259">
    <property type="term" value="P:methylation"/>
    <property type="evidence" value="ECO:0007669"/>
    <property type="project" value="UniProtKB-KW"/>
</dbReference>
<evidence type="ECO:0000256" key="4">
    <source>
        <dbReference type="ARBA" id="ARBA00022763"/>
    </source>
</evidence>
<dbReference type="GO" id="GO:0006281">
    <property type="term" value="P:DNA repair"/>
    <property type="evidence" value="ECO:0007669"/>
    <property type="project" value="UniProtKB-KW"/>
</dbReference>
<sequence length="99" mass="10971">MKIRDKVYEIIKKVPVGKVTTYGDIGHKIGTKAFRAIGQVLHHNPSWPEIPCHRVVMKDGGLAPNYGHGGPSVQRMRLEKEGVSFIGEKVDITSHKADL</sequence>
<dbReference type="Pfam" id="PF01035">
    <property type="entry name" value="DNA_binding_1"/>
    <property type="match status" value="1"/>
</dbReference>
<evidence type="ECO:0000313" key="8">
    <source>
        <dbReference type="EMBL" id="PIZ63448.1"/>
    </source>
</evidence>
<comment type="caution">
    <text evidence="8">The sequence shown here is derived from an EMBL/GenBank/DDBJ whole genome shotgun (WGS) entry which is preliminary data.</text>
</comment>
<dbReference type="PANTHER" id="PTHR42942">
    <property type="entry name" value="6-O-METHYLGUANINE DNA METHYLTRANSFERASE"/>
    <property type="match status" value="1"/>
</dbReference>
<dbReference type="NCBIfam" id="TIGR00589">
    <property type="entry name" value="ogt"/>
    <property type="match status" value="1"/>
</dbReference>
<dbReference type="Gene3D" id="1.10.10.10">
    <property type="entry name" value="Winged helix-like DNA-binding domain superfamily/Winged helix DNA-binding domain"/>
    <property type="match status" value="1"/>
</dbReference>
<dbReference type="GO" id="GO:0003908">
    <property type="term" value="F:methylated-DNA-[protein]-cysteine S-methyltransferase activity"/>
    <property type="evidence" value="ECO:0007669"/>
    <property type="project" value="UniProtKB-EC"/>
</dbReference>
<comment type="catalytic activity">
    <reaction evidence="1">
        <text>a 4-O-methyl-thymidine in DNA + L-cysteinyl-[protein] = a thymidine in DNA + S-methyl-L-cysteinyl-[protein]</text>
        <dbReference type="Rhea" id="RHEA:53428"/>
        <dbReference type="Rhea" id="RHEA-COMP:10131"/>
        <dbReference type="Rhea" id="RHEA-COMP:10132"/>
        <dbReference type="Rhea" id="RHEA-COMP:13555"/>
        <dbReference type="Rhea" id="RHEA-COMP:13556"/>
        <dbReference type="ChEBI" id="CHEBI:29950"/>
        <dbReference type="ChEBI" id="CHEBI:82612"/>
        <dbReference type="ChEBI" id="CHEBI:137386"/>
        <dbReference type="ChEBI" id="CHEBI:137387"/>
        <dbReference type="EC" id="2.1.1.63"/>
    </reaction>
</comment>
<dbReference type="InterPro" id="IPR036217">
    <property type="entry name" value="MethylDNA_cys_MeTrfase_DNAb"/>
</dbReference>
<dbReference type="SUPFAM" id="SSF46767">
    <property type="entry name" value="Methylated DNA-protein cysteine methyltransferase, C-terminal domain"/>
    <property type="match status" value="1"/>
</dbReference>
<evidence type="ECO:0000256" key="3">
    <source>
        <dbReference type="ARBA" id="ARBA00022679"/>
    </source>
</evidence>
<dbReference type="EMBL" id="PFOB01000021">
    <property type="protein sequence ID" value="PIZ63448.1"/>
    <property type="molecule type" value="Genomic_DNA"/>
</dbReference>
<gene>
    <name evidence="8" type="ORF">COY16_01960</name>
</gene>
<name>A0A2M7U051_9BACT</name>
<dbReference type="PANTHER" id="PTHR42942:SF1">
    <property type="entry name" value="ALKYLTRANSFERASE-LIKE PROTEIN 1"/>
    <property type="match status" value="1"/>
</dbReference>
<evidence type="ECO:0000256" key="5">
    <source>
        <dbReference type="ARBA" id="ARBA00023204"/>
    </source>
</evidence>
<dbReference type="InterPro" id="IPR036388">
    <property type="entry name" value="WH-like_DNA-bd_sf"/>
</dbReference>
<evidence type="ECO:0000256" key="2">
    <source>
        <dbReference type="ARBA" id="ARBA00022603"/>
    </source>
</evidence>
<protein>
    <submittedName>
        <fullName evidence="8">Cysteine methyltransferase</fullName>
    </submittedName>
</protein>
<keyword evidence="5" id="KW-0234">DNA repair</keyword>
<dbReference type="InterPro" id="IPR001497">
    <property type="entry name" value="MethylDNA_cys_MeTrfase_AS"/>
</dbReference>
<evidence type="ECO:0000256" key="1">
    <source>
        <dbReference type="ARBA" id="ARBA00001286"/>
    </source>
</evidence>
<evidence type="ECO:0000256" key="6">
    <source>
        <dbReference type="ARBA" id="ARBA00049348"/>
    </source>
</evidence>
<evidence type="ECO:0000313" key="9">
    <source>
        <dbReference type="Proteomes" id="UP000228503"/>
    </source>
</evidence>
<comment type="catalytic activity">
    <reaction evidence="6">
        <text>a 6-O-methyl-2'-deoxyguanosine in DNA + L-cysteinyl-[protein] = S-methyl-L-cysteinyl-[protein] + a 2'-deoxyguanosine in DNA</text>
        <dbReference type="Rhea" id="RHEA:24000"/>
        <dbReference type="Rhea" id="RHEA-COMP:10131"/>
        <dbReference type="Rhea" id="RHEA-COMP:10132"/>
        <dbReference type="Rhea" id="RHEA-COMP:11367"/>
        <dbReference type="Rhea" id="RHEA-COMP:11368"/>
        <dbReference type="ChEBI" id="CHEBI:29950"/>
        <dbReference type="ChEBI" id="CHEBI:82612"/>
        <dbReference type="ChEBI" id="CHEBI:85445"/>
        <dbReference type="ChEBI" id="CHEBI:85448"/>
        <dbReference type="EC" id="2.1.1.63"/>
    </reaction>
</comment>